<evidence type="ECO:0000313" key="5">
    <source>
        <dbReference type="EMBL" id="QDL93876.1"/>
    </source>
</evidence>
<dbReference type="RefSeq" id="WP_138573834.1">
    <property type="nucleotide sequence ID" value="NZ_CP040819.1"/>
</dbReference>
<dbReference type="OrthoDB" id="9808698at2"/>
<evidence type="ECO:0000259" key="4">
    <source>
        <dbReference type="PROSITE" id="PS50949"/>
    </source>
</evidence>
<dbReference type="Pfam" id="PF07702">
    <property type="entry name" value="UTRA"/>
    <property type="match status" value="1"/>
</dbReference>
<evidence type="ECO:0000256" key="1">
    <source>
        <dbReference type="ARBA" id="ARBA00023015"/>
    </source>
</evidence>
<dbReference type="Pfam" id="PF00392">
    <property type="entry name" value="GntR"/>
    <property type="match status" value="1"/>
</dbReference>
<dbReference type="SMART" id="SM00345">
    <property type="entry name" value="HTH_GNTR"/>
    <property type="match status" value="1"/>
</dbReference>
<feature type="domain" description="HTH gntR-type" evidence="4">
    <location>
        <begin position="4"/>
        <end position="72"/>
    </location>
</feature>
<dbReference type="SUPFAM" id="SSF46785">
    <property type="entry name" value="Winged helix' DNA-binding domain"/>
    <property type="match status" value="1"/>
</dbReference>
<evidence type="ECO:0000256" key="2">
    <source>
        <dbReference type="ARBA" id="ARBA00023125"/>
    </source>
</evidence>
<dbReference type="PRINTS" id="PR00035">
    <property type="entry name" value="HTHGNTR"/>
</dbReference>
<geneLocation type="plasmid" evidence="6">
    <name>pd4m1a</name>
</geneLocation>
<dbReference type="Proteomes" id="UP000305888">
    <property type="component" value="Plasmid pD4M1A"/>
</dbReference>
<sequence length="242" mass="26419">MSGGTRYEAVKAHITAGISSGLYPPGSRLPSEHALVEALSVSRMTVNRALRELARDGLVTRTQGVGSFVAEARALPSLAEVRDIRATIAERGGRHTCRTVVAERRRAGEEAALLGLSPAEELLHVHLVHHEDGVPLQIERRFVRADFAPDLLEVDFSAEPMADYLQRFAPVSELEHVVEARLADAAEQRDLGLAPGAPVLRIRRRTWVGARIVTLGWFSQPGERYRVQVRIRPSDFAAGGGG</sequence>
<keyword evidence="2" id="KW-0238">DNA-binding</keyword>
<dbReference type="PANTHER" id="PTHR44846">
    <property type="entry name" value="MANNOSYL-D-GLYCERATE TRANSPORT/METABOLISM SYSTEM REPRESSOR MNGR-RELATED"/>
    <property type="match status" value="1"/>
</dbReference>
<dbReference type="FunFam" id="1.10.10.10:FF:000079">
    <property type="entry name" value="GntR family transcriptional regulator"/>
    <property type="match status" value="1"/>
</dbReference>
<protein>
    <submittedName>
        <fullName evidence="5">UTRA domain-containing protein</fullName>
    </submittedName>
</protein>
<dbReference type="InterPro" id="IPR036388">
    <property type="entry name" value="WH-like_DNA-bd_sf"/>
</dbReference>
<proteinExistence type="predicted"/>
<dbReference type="InterPro" id="IPR011663">
    <property type="entry name" value="UTRA"/>
</dbReference>
<dbReference type="InterPro" id="IPR000524">
    <property type="entry name" value="Tscrpt_reg_HTH_GntR"/>
</dbReference>
<keyword evidence="5" id="KW-0614">Plasmid</keyword>
<evidence type="ECO:0000313" key="6">
    <source>
        <dbReference type="Proteomes" id="UP000305888"/>
    </source>
</evidence>
<dbReference type="InterPro" id="IPR050679">
    <property type="entry name" value="Bact_HTH_transcr_reg"/>
</dbReference>
<dbReference type="AlphaFoldDB" id="A0A5B8FY88"/>
<evidence type="ECO:0000256" key="3">
    <source>
        <dbReference type="ARBA" id="ARBA00023163"/>
    </source>
</evidence>
<dbReference type="PROSITE" id="PS50949">
    <property type="entry name" value="HTH_GNTR"/>
    <property type="match status" value="1"/>
</dbReference>
<dbReference type="EMBL" id="CP040819">
    <property type="protein sequence ID" value="QDL93876.1"/>
    <property type="molecule type" value="Genomic_DNA"/>
</dbReference>
<keyword evidence="6" id="KW-1185">Reference proteome</keyword>
<dbReference type="GO" id="GO:0003677">
    <property type="term" value="F:DNA binding"/>
    <property type="evidence" value="ECO:0007669"/>
    <property type="project" value="UniProtKB-KW"/>
</dbReference>
<dbReference type="GO" id="GO:0003700">
    <property type="term" value="F:DNA-binding transcription factor activity"/>
    <property type="evidence" value="ECO:0007669"/>
    <property type="project" value="InterPro"/>
</dbReference>
<accession>A0A5B8FY88</accession>
<reference evidence="5 6" key="1">
    <citation type="submission" date="2019-06" db="EMBL/GenBank/DDBJ databases">
        <title>Genome sequence of Rhodobacteraceae bacterium D4M1.</title>
        <authorList>
            <person name="Cao J."/>
        </authorList>
    </citation>
    <scope>NUCLEOTIDE SEQUENCE [LARGE SCALE GENOMIC DNA]</scope>
    <source>
        <strain evidence="5 6">D4M1</strain>
        <plasmid evidence="6">pd4m1a</plasmid>
    </source>
</reference>
<dbReference type="Gene3D" id="3.40.1410.10">
    <property type="entry name" value="Chorismate lyase-like"/>
    <property type="match status" value="1"/>
</dbReference>
<keyword evidence="3" id="KW-0804">Transcription</keyword>
<dbReference type="InterPro" id="IPR028978">
    <property type="entry name" value="Chorismate_lyase_/UTRA_dom_sf"/>
</dbReference>
<dbReference type="InterPro" id="IPR036390">
    <property type="entry name" value="WH_DNA-bd_sf"/>
</dbReference>
<keyword evidence="1" id="KW-0805">Transcription regulation</keyword>
<dbReference type="SMART" id="SM00866">
    <property type="entry name" value="UTRA"/>
    <property type="match status" value="1"/>
</dbReference>
<organism evidence="5 6">
    <name type="scientific">Paroceanicella profunda</name>
    <dbReference type="NCBI Taxonomy" id="2579971"/>
    <lineage>
        <taxon>Bacteria</taxon>
        <taxon>Pseudomonadati</taxon>
        <taxon>Pseudomonadota</taxon>
        <taxon>Alphaproteobacteria</taxon>
        <taxon>Rhodobacterales</taxon>
        <taxon>Paracoccaceae</taxon>
        <taxon>Paroceanicella</taxon>
    </lineage>
</organism>
<gene>
    <name evidence="5" type="ORF">FDP22_18505</name>
</gene>
<name>A0A5B8FY88_9RHOB</name>
<dbReference type="SUPFAM" id="SSF64288">
    <property type="entry name" value="Chorismate lyase-like"/>
    <property type="match status" value="1"/>
</dbReference>
<dbReference type="Gene3D" id="1.10.10.10">
    <property type="entry name" value="Winged helix-like DNA-binding domain superfamily/Winged helix DNA-binding domain"/>
    <property type="match status" value="1"/>
</dbReference>
<dbReference type="CDD" id="cd07377">
    <property type="entry name" value="WHTH_GntR"/>
    <property type="match status" value="1"/>
</dbReference>
<dbReference type="KEGG" id="ppru:FDP22_18505"/>
<dbReference type="PANTHER" id="PTHR44846:SF16">
    <property type="entry name" value="TRANSCRIPTIONAL REGULATOR PHNF-RELATED"/>
    <property type="match status" value="1"/>
</dbReference>